<feature type="transmembrane region" description="Helical" evidence="2">
    <location>
        <begin position="333"/>
        <end position="359"/>
    </location>
</feature>
<evidence type="ECO:0000313" key="3">
    <source>
        <dbReference type="EMBL" id="XCB23519.1"/>
    </source>
</evidence>
<feature type="transmembrane region" description="Helical" evidence="2">
    <location>
        <begin position="424"/>
        <end position="444"/>
    </location>
</feature>
<reference evidence="3" key="1">
    <citation type="submission" date="2023-08" db="EMBL/GenBank/DDBJ databases">
        <authorList>
            <person name="Messyasz A."/>
            <person name="Mannisto M.K."/>
            <person name="Kerkhof L.J."/>
            <person name="Haggblom M."/>
        </authorList>
    </citation>
    <scope>NUCLEOTIDE SEQUENCE</scope>
    <source>
        <strain evidence="3">M8UP39</strain>
    </source>
</reference>
<keyword evidence="2" id="KW-0472">Membrane</keyword>
<dbReference type="SUPFAM" id="SSF53335">
    <property type="entry name" value="S-adenosyl-L-methionine-dependent methyltransferases"/>
    <property type="match status" value="1"/>
</dbReference>
<dbReference type="PANTHER" id="PTHR43317:SF1">
    <property type="entry name" value="THERMOSPERMINE SYNTHASE ACAULIS5"/>
    <property type="match status" value="1"/>
</dbReference>
<feature type="transmembrane region" description="Helical" evidence="2">
    <location>
        <begin position="400"/>
        <end position="417"/>
    </location>
</feature>
<dbReference type="InterPro" id="IPR029063">
    <property type="entry name" value="SAM-dependent_MTases_sf"/>
</dbReference>
<keyword evidence="2" id="KW-1133">Transmembrane helix</keyword>
<feature type="transmembrane region" description="Helical" evidence="2">
    <location>
        <begin position="254"/>
        <end position="272"/>
    </location>
</feature>
<proteinExistence type="predicted"/>
<gene>
    <name evidence="3" type="ORF">RBB81_06245</name>
</gene>
<evidence type="ECO:0000256" key="1">
    <source>
        <dbReference type="ARBA" id="ARBA00023115"/>
    </source>
</evidence>
<feature type="transmembrane region" description="Helical" evidence="2">
    <location>
        <begin position="74"/>
        <end position="97"/>
    </location>
</feature>
<feature type="transmembrane region" description="Helical" evidence="2">
    <location>
        <begin position="310"/>
        <end position="327"/>
    </location>
</feature>
<feature type="transmembrane region" description="Helical" evidence="2">
    <location>
        <begin position="41"/>
        <end position="62"/>
    </location>
</feature>
<keyword evidence="1" id="KW-0620">Polyamine biosynthesis</keyword>
<dbReference type="RefSeq" id="WP_353073097.1">
    <property type="nucleotide sequence ID" value="NZ_CP132938.1"/>
</dbReference>
<keyword evidence="2" id="KW-0812">Transmembrane</keyword>
<sequence>MRLSRYPPPALRSTGIGRGVIALALCFNSTLSGPNMSASRLLYSTTIFLGAFLLFLVEPMAAKQLLPVLGGSSAVWLTCLVFFQVTLLLGYLYAHWITRCQATTWRRHVYLVTLAAATVLLIAQKIVPAEPGRGSDQPVTTIFSTLAFTIGLPFLLLSATSPLLQVWFQRSKGGTIPYRLFALSNFGSLLALIAYPFVVEPHLTLQFQRSLWSFGFIVYAVFCAVITRQLPAPAPADAVEETQAPAPAPAKAKWLWFLLPLAAAMQLSAVTSHLTVNIAAIPLLWMLPLAVYLLTFILAFEFPALYRRGIVVRLLVVMLASLGYAISKTDVSLPIGIAILFFLAECFLAGLFCHAEAYALRPKNPAETTLFYLWIAAGGAAGTFCIGIASPMIFSANYDLAISFFVTAALAIAVTWSDGWPQRLLWSTASALLLFFAIMLHTAYAREAILEVRNFYGTLRVKQTVGPHGGTERMLLNGTIQHGTQLFAPGLTRTPTTYYADNSGIGLALHHCCGERPRNIAVIGLGTGTIATYGAANDRIRFYEINPLVRPIAQNLFTYLRDSPAQITFADGDARASLTRESPQNFDIIAIDAFSGDAIPLHLLTIEAIALYKKHLAPDGILAFHVSNQYLNLAPEIGQLARDSNLQAKPIESPPDDSLGAYRATWILLTSSPTFFDQPELAAAASPVPLDSLGTRLRTWTDDYSTILPILQLSHH</sequence>
<accession>A0AAU7Z4E0</accession>
<reference evidence="3" key="2">
    <citation type="journal article" date="2024" name="Environ. Microbiol.">
        <title>Genome analysis and description of Tunturibacter gen. nov. expands the diversity of Terriglobia in tundra soils.</title>
        <authorList>
            <person name="Messyasz A."/>
            <person name="Mannisto M.K."/>
            <person name="Kerkhof L.J."/>
            <person name="Haggblom M.M."/>
        </authorList>
    </citation>
    <scope>NUCLEOTIDE SEQUENCE</scope>
    <source>
        <strain evidence="3">M8UP39</strain>
    </source>
</reference>
<feature type="transmembrane region" description="Helical" evidence="2">
    <location>
        <begin position="210"/>
        <end position="227"/>
    </location>
</feature>
<dbReference type="Gene3D" id="3.40.50.150">
    <property type="entry name" value="Vaccinia Virus protein VP39"/>
    <property type="match status" value="1"/>
</dbReference>
<name>A0AAU7Z4E0_9BACT</name>
<organism evidence="3">
    <name type="scientific">Tunturiibacter gelidiferens</name>
    <dbReference type="NCBI Taxonomy" id="3069689"/>
    <lineage>
        <taxon>Bacteria</taxon>
        <taxon>Pseudomonadati</taxon>
        <taxon>Acidobacteriota</taxon>
        <taxon>Terriglobia</taxon>
        <taxon>Terriglobales</taxon>
        <taxon>Acidobacteriaceae</taxon>
        <taxon>Tunturiibacter</taxon>
    </lineage>
</organism>
<dbReference type="NCBIfam" id="NF037959">
    <property type="entry name" value="MFS_SpdSyn"/>
    <property type="match status" value="1"/>
</dbReference>
<feature type="transmembrane region" description="Helical" evidence="2">
    <location>
        <begin position="109"/>
        <end position="127"/>
    </location>
</feature>
<feature type="transmembrane region" description="Helical" evidence="2">
    <location>
        <begin position="180"/>
        <end position="198"/>
    </location>
</feature>
<dbReference type="KEGG" id="tgi:RBB81_06245"/>
<feature type="transmembrane region" description="Helical" evidence="2">
    <location>
        <begin position="371"/>
        <end position="394"/>
    </location>
</feature>
<feature type="transmembrane region" description="Helical" evidence="2">
    <location>
        <begin position="147"/>
        <end position="168"/>
    </location>
</feature>
<feature type="transmembrane region" description="Helical" evidence="2">
    <location>
        <begin position="278"/>
        <end position="298"/>
    </location>
</feature>
<dbReference type="AlphaFoldDB" id="A0AAU7Z4E0"/>
<dbReference type="PANTHER" id="PTHR43317">
    <property type="entry name" value="THERMOSPERMINE SYNTHASE ACAULIS5"/>
    <property type="match status" value="1"/>
</dbReference>
<dbReference type="EMBL" id="CP132938">
    <property type="protein sequence ID" value="XCB23519.1"/>
    <property type="molecule type" value="Genomic_DNA"/>
</dbReference>
<evidence type="ECO:0000256" key="2">
    <source>
        <dbReference type="SAM" id="Phobius"/>
    </source>
</evidence>
<protein>
    <submittedName>
        <fullName evidence="3">Fused MFS/spermidine synthase</fullName>
    </submittedName>
</protein>
<dbReference type="GO" id="GO:0006596">
    <property type="term" value="P:polyamine biosynthetic process"/>
    <property type="evidence" value="ECO:0007669"/>
    <property type="project" value="UniProtKB-KW"/>
</dbReference>